<dbReference type="InterPro" id="IPR013546">
    <property type="entry name" value="PII_UdlTrfase/GS_AdlTrfase"/>
</dbReference>
<reference evidence="4 5" key="1">
    <citation type="submission" date="2019-07" db="EMBL/GenBank/DDBJ databases">
        <title>Rapid identification of Enteric Bacteria from Whole Genome Sequences (WGS) using Average Nucleotide Identity (ANI).</title>
        <authorList>
            <person name="Lane C."/>
        </authorList>
    </citation>
    <scope>NUCLEOTIDE SEQUENCE [LARGE SCALE GENOMIC DNA]</scope>
    <source>
        <strain evidence="4 5">D2411</strain>
    </source>
</reference>
<dbReference type="AlphaFoldDB" id="A0A562XLJ8"/>
<dbReference type="GO" id="GO:0008773">
    <property type="term" value="F:[protein-PII] uridylyltransferase activity"/>
    <property type="evidence" value="ECO:0007669"/>
    <property type="project" value="InterPro"/>
</dbReference>
<evidence type="ECO:0000259" key="3">
    <source>
        <dbReference type="PROSITE" id="PS51671"/>
    </source>
</evidence>
<evidence type="ECO:0000256" key="2">
    <source>
        <dbReference type="ARBA" id="ARBA00022801"/>
    </source>
</evidence>
<dbReference type="InterPro" id="IPR010043">
    <property type="entry name" value="UTase/UR"/>
</dbReference>
<dbReference type="InterPro" id="IPR006674">
    <property type="entry name" value="HD_domain"/>
</dbReference>
<sequence length="870" mass="100249">MLMPLKKAFFLNFFDNILLKEIGMSRIGDIKSLKHKNEDEMLEFCKDGVLKCKKSLKHQFSKLAGKSFGAYQSKEIDKFIKHAFLAVKLKYFGEFDPDDDKIPLSVIALGSYALSEMSVKSSIDLLISYKNIPGYNIKEIVDHYAIFLKNINLDINCLVFEVGEIFDKVKDDIELKTMFYQIRYICASKQLYKLSRDEVDKLKNYKKDEFIKWHLDKLMPYDTIAPLSQKPDIKNGYGGFYDYKRIYWLLNGLDKNSPKFHALKVISEKELSELNLSVDFISSLRSALQISGGLDELKSEYLSSVACVMQIKEKKMLEPEVLLAIKTLFSMHTIGIYSRYLAKALFPAFFKSDLSFKDKKFCRLKSGLYNISNTIYVPLKKKPKQIYDIIKDLNSLPDVPLKFDITTIFYLKKTIIKKDSIDANLMAFKKIFSRDNSSQILKALLDSELLFLFMKPMEHTRHLAAIDGYHSYSVDEYSLLCVNVLENIKDKFIKSLYNELCPTGKTLIKIALLMHDVGKGLVGDHLNMGANIFRAYANKLGFDTKAVNLGVNLIKNHTLMNNVANREDIYNQQVILNFISYIGDAQSLKLLYVITYCMNNATSDGFYNSYTAKLLRELYEIGIKSFENSDENLLDEAARRVKKENAIKKCKDFLELSKDEQNMIFDIGSNLMFIKYPPSEIVRIALWANASPNISINIQNKDSFCVEIITKRGWNVTMVLGKLSDLDLGYMEIFELFDNKVFIKLEYNNVASKEQMKNMETMIIGALCDKQKAKTAKPIIYENEISLDKNHSKIYAKININAKDQRGLMAYVLSIFEKFDIKVANVRAQTIKNRTRNLFLIQKDDNLDKNYEDILNLIVTRNKKDEKCAE</sequence>
<dbReference type="PANTHER" id="PTHR47320">
    <property type="entry name" value="BIFUNCTIONAL URIDYLYLTRANSFERASE/URIDYLYL-REMOVING ENZYME"/>
    <property type="match status" value="1"/>
</dbReference>
<dbReference type="InterPro" id="IPR002912">
    <property type="entry name" value="ACT_dom"/>
</dbReference>
<proteinExistence type="predicted"/>
<dbReference type="SUPFAM" id="SSF109604">
    <property type="entry name" value="HD-domain/PDEase-like"/>
    <property type="match status" value="1"/>
</dbReference>
<dbReference type="Pfam" id="PF08335">
    <property type="entry name" value="GlnD_UR_UTase"/>
    <property type="match status" value="1"/>
</dbReference>
<dbReference type="EMBL" id="VOAP01000002">
    <property type="protein sequence ID" value="TWO22987.1"/>
    <property type="molecule type" value="Genomic_DNA"/>
</dbReference>
<gene>
    <name evidence="4" type="ORF">YZ82_00135</name>
</gene>
<accession>A0A562XLJ8</accession>
<evidence type="ECO:0000313" key="5">
    <source>
        <dbReference type="Proteomes" id="UP000321812"/>
    </source>
</evidence>
<feature type="domain" description="ACT" evidence="3">
    <location>
        <begin position="797"/>
        <end position="870"/>
    </location>
</feature>
<dbReference type="GO" id="GO:0016787">
    <property type="term" value="F:hydrolase activity"/>
    <property type="evidence" value="ECO:0007669"/>
    <property type="project" value="UniProtKB-KW"/>
</dbReference>
<protein>
    <submittedName>
        <fullName evidence="4">HD domain-containing protein</fullName>
    </submittedName>
</protein>
<dbReference type="Proteomes" id="UP000321812">
    <property type="component" value="Unassembled WGS sequence"/>
</dbReference>
<evidence type="ECO:0000313" key="4">
    <source>
        <dbReference type="EMBL" id="TWO22987.1"/>
    </source>
</evidence>
<keyword evidence="2" id="KW-0378">Hydrolase</keyword>
<dbReference type="Pfam" id="PF01966">
    <property type="entry name" value="HD"/>
    <property type="match status" value="1"/>
</dbReference>
<dbReference type="PROSITE" id="PS51671">
    <property type="entry name" value="ACT"/>
    <property type="match status" value="1"/>
</dbReference>
<comment type="caution">
    <text evidence="4">The sequence shown here is derived from an EMBL/GenBank/DDBJ whole genome shotgun (WGS) entry which is preliminary data.</text>
</comment>
<evidence type="ECO:0000256" key="1">
    <source>
        <dbReference type="ARBA" id="ARBA00022679"/>
    </source>
</evidence>
<name>A0A562XLJ8_CAMHY</name>
<keyword evidence="1" id="KW-0808">Transferase</keyword>
<organism evidence="4 5">
    <name type="scientific">Campylobacter hyointestinalis</name>
    <dbReference type="NCBI Taxonomy" id="198"/>
    <lineage>
        <taxon>Bacteria</taxon>
        <taxon>Pseudomonadati</taxon>
        <taxon>Campylobacterota</taxon>
        <taxon>Epsilonproteobacteria</taxon>
        <taxon>Campylobacterales</taxon>
        <taxon>Campylobacteraceae</taxon>
        <taxon>Campylobacter</taxon>
    </lineage>
</organism>
<dbReference type="PANTHER" id="PTHR47320:SF1">
    <property type="entry name" value="BIFUNCTIONAL URIDYLYLTRANSFERASE_URIDYLYL-REMOVING ENZYME"/>
    <property type="match status" value="1"/>
</dbReference>